<dbReference type="AlphaFoldDB" id="A0A4R6S4L8"/>
<dbReference type="InterPro" id="IPR011051">
    <property type="entry name" value="RmlC_Cupin_sf"/>
</dbReference>
<reference evidence="3 4" key="1">
    <citation type="submission" date="2019-03" db="EMBL/GenBank/DDBJ databases">
        <title>Genomic Encyclopedia of Type Strains, Phase IV (KMG-IV): sequencing the most valuable type-strain genomes for metagenomic binning, comparative biology and taxonomic classification.</title>
        <authorList>
            <person name="Goeker M."/>
        </authorList>
    </citation>
    <scope>NUCLEOTIDE SEQUENCE [LARGE SCALE GENOMIC DNA]</scope>
    <source>
        <strain evidence="3 4">DSM 45361</strain>
    </source>
</reference>
<accession>A0A4R6S4L8</accession>
<dbReference type="EMBL" id="SNXZ01000006">
    <property type="protein sequence ID" value="TDP94047.1"/>
    <property type="molecule type" value="Genomic_DNA"/>
</dbReference>
<dbReference type="Gene3D" id="2.60.120.10">
    <property type="entry name" value="Jelly Rolls"/>
    <property type="match status" value="1"/>
</dbReference>
<feature type="domain" description="Cupin type-2" evidence="2">
    <location>
        <begin position="37"/>
        <end position="105"/>
    </location>
</feature>
<keyword evidence="1" id="KW-0479">Metal-binding</keyword>
<dbReference type="Proteomes" id="UP000295444">
    <property type="component" value="Unassembled WGS sequence"/>
</dbReference>
<evidence type="ECO:0000259" key="2">
    <source>
        <dbReference type="Pfam" id="PF07883"/>
    </source>
</evidence>
<name>A0A4R6S4L8_LABRH</name>
<dbReference type="InterPro" id="IPR014710">
    <property type="entry name" value="RmlC-like_jellyroll"/>
</dbReference>
<dbReference type="PANTHER" id="PTHR35848:SF6">
    <property type="entry name" value="CUPIN TYPE-2 DOMAIN-CONTAINING PROTEIN"/>
    <property type="match status" value="1"/>
</dbReference>
<dbReference type="CDD" id="cd06988">
    <property type="entry name" value="cupin_DddK"/>
    <property type="match status" value="1"/>
</dbReference>
<keyword evidence="4" id="KW-1185">Reference proteome</keyword>
<comment type="caution">
    <text evidence="3">The sequence shown here is derived from an EMBL/GenBank/DDBJ whole genome shotgun (WGS) entry which is preliminary data.</text>
</comment>
<dbReference type="InterPro" id="IPR013096">
    <property type="entry name" value="Cupin_2"/>
</dbReference>
<organism evidence="3 4">
    <name type="scientific">Labedaea rhizosphaerae</name>
    <dbReference type="NCBI Taxonomy" id="598644"/>
    <lineage>
        <taxon>Bacteria</taxon>
        <taxon>Bacillati</taxon>
        <taxon>Actinomycetota</taxon>
        <taxon>Actinomycetes</taxon>
        <taxon>Pseudonocardiales</taxon>
        <taxon>Pseudonocardiaceae</taxon>
        <taxon>Labedaea</taxon>
    </lineage>
</organism>
<dbReference type="RefSeq" id="WP_208115866.1">
    <property type="nucleotide sequence ID" value="NZ_SNXZ01000006.1"/>
</dbReference>
<dbReference type="SUPFAM" id="SSF51182">
    <property type="entry name" value="RmlC-like cupins"/>
    <property type="match status" value="1"/>
</dbReference>
<gene>
    <name evidence="3" type="ORF">EV186_106441</name>
</gene>
<protein>
    <submittedName>
        <fullName evidence="3">Cupin domain</fullName>
    </submittedName>
</protein>
<dbReference type="Pfam" id="PF07883">
    <property type="entry name" value="Cupin_2"/>
    <property type="match status" value="1"/>
</dbReference>
<evidence type="ECO:0000313" key="3">
    <source>
        <dbReference type="EMBL" id="TDP94047.1"/>
    </source>
</evidence>
<dbReference type="GO" id="GO:0046872">
    <property type="term" value="F:metal ion binding"/>
    <property type="evidence" value="ECO:0007669"/>
    <property type="project" value="UniProtKB-KW"/>
</dbReference>
<dbReference type="PANTHER" id="PTHR35848">
    <property type="entry name" value="OXALATE-BINDING PROTEIN"/>
    <property type="match status" value="1"/>
</dbReference>
<evidence type="ECO:0000313" key="4">
    <source>
        <dbReference type="Proteomes" id="UP000295444"/>
    </source>
</evidence>
<dbReference type="InterPro" id="IPR051610">
    <property type="entry name" value="GPI/OXD"/>
</dbReference>
<evidence type="ECO:0000256" key="1">
    <source>
        <dbReference type="ARBA" id="ARBA00022723"/>
    </source>
</evidence>
<proteinExistence type="predicted"/>
<sequence length="127" mass="14290">MMEIHPLDRENLKPDNGLRAQRLLPWELLNAPFEASWCVVHPGAESGAHGHHEYEIWVAMTGAAEIITDAGTTPFVAGDIVHFTPHERHQVVNNGDADFQFYSIWWDAEMGERFAARHAETAEKATT</sequence>